<dbReference type="GO" id="GO:0051513">
    <property type="term" value="P:regulation of monopolar cell growth"/>
    <property type="evidence" value="ECO:0007669"/>
    <property type="project" value="InterPro"/>
</dbReference>
<sequence length="972" mass="108725">MARENDRNSSESSRASRSSSGSTASVSLNYNQKALPEPSSFRRETSYETTPQNLRIIRGNSSRGHQTHVQDVAKDSIHVRGSPAKTATREQVRSQSIKHIDSPRPLPLSTLEKPRVHALRESIHSVATPRNVPLTSVREKNNAWLSVPKDAPRLSYDERESRDNFKSSSKLKELPRLSLDSRRQAILGATSESKSSVISRDTQREKGHYRRDEDLQQEPGSYRPLSNIVAKLMGLEELPDSTTTNDGQLQPRRSSISEDPDIFSRSSRSIDERKLNQATDSSRKYHKDPNSPRLSNAKLVVKSKPRSRISLEPAPWKQGGEHPGFEKSASKHQEDDINPQNLSVSLYSEIEKRLSELDFKKSGKDLRALKQILEAMQRSRSKLKTRKENLASDCATGMCIGDSSYMSLNHGPNSRNCESQYGNCSMPVTSKGRRSLNDVVSPIVIIKPDKVVQNLGKPVFALQEEASPNIPNLPRLRTNQSVDGKQDSVEKKNITDLASNNSNFQEPSRQILPAMAKSPRVSTIRLGNTSKQHQHITKEKIRCPGKSIESLSPKLQQKTLRLEKMGSDSCIIKQHRVQPKMESGSFTPKLRPKPPINGHLSSMVSNGPTCLSQQGIAAPPQPESNIVMISKNDQKVKNQPGLTSATLQKFDKRESSAANSSEGSTKELAREQPSPVSVLDATFYGDESPSPVKKKSLAFTDDETPISADTEWHAMDVNRNLPNRTRAIFISERDYHKLEAFKHIVQKLWQLKSPQKGNQDSTISLYKDLNIEGRYVFEILFVSGFLGDADCNLLEDCANGTTNAIDPKLFSLLEQTKESISLSDNESSSSKAKATSRRKDKLQRRLIFDVANEILIQKLCLTGCCSQSLSTPSKRTGVVTSGQQLFRELHAEIERLQADSLNQSLDNEEDFLTNILWQDLIHTDFSKEISGLVLDIERLIFKDLIVELVHNEVADLLLQRRGLLQAHFPIGH</sequence>
<dbReference type="PANTHER" id="PTHR31680:SF15">
    <property type="entry name" value="PROTEIN LONGIFOLIA 2"/>
    <property type="match status" value="1"/>
</dbReference>
<evidence type="ECO:0000256" key="2">
    <source>
        <dbReference type="SAM" id="MobiDB-lite"/>
    </source>
</evidence>
<keyword evidence="5" id="KW-1185">Reference proteome</keyword>
<organism evidence="4 5">
    <name type="scientific">Nepenthes gracilis</name>
    <name type="common">Slender pitcher plant</name>
    <dbReference type="NCBI Taxonomy" id="150966"/>
    <lineage>
        <taxon>Eukaryota</taxon>
        <taxon>Viridiplantae</taxon>
        <taxon>Streptophyta</taxon>
        <taxon>Embryophyta</taxon>
        <taxon>Tracheophyta</taxon>
        <taxon>Spermatophyta</taxon>
        <taxon>Magnoliopsida</taxon>
        <taxon>eudicotyledons</taxon>
        <taxon>Gunneridae</taxon>
        <taxon>Pentapetalae</taxon>
        <taxon>Caryophyllales</taxon>
        <taxon>Nepenthaceae</taxon>
        <taxon>Nepenthes</taxon>
    </lineage>
</organism>
<dbReference type="InterPro" id="IPR033334">
    <property type="entry name" value="LNG1/2"/>
</dbReference>
<dbReference type="Proteomes" id="UP001279734">
    <property type="component" value="Unassembled WGS sequence"/>
</dbReference>
<evidence type="ECO:0000313" key="4">
    <source>
        <dbReference type="EMBL" id="GMH20357.1"/>
    </source>
</evidence>
<reference evidence="4" key="1">
    <citation type="submission" date="2023-05" db="EMBL/GenBank/DDBJ databases">
        <title>Nepenthes gracilis genome sequencing.</title>
        <authorList>
            <person name="Fukushima K."/>
        </authorList>
    </citation>
    <scope>NUCLEOTIDE SEQUENCE</scope>
    <source>
        <strain evidence="4">SING2019-196</strain>
    </source>
</reference>
<name>A0AAD3T1D7_NEPGR</name>
<dbReference type="AlphaFoldDB" id="A0AAD3T1D7"/>
<feature type="region of interest" description="Disordered" evidence="2">
    <location>
        <begin position="1"/>
        <end position="108"/>
    </location>
</feature>
<feature type="region of interest" description="Disordered" evidence="2">
    <location>
        <begin position="187"/>
        <end position="224"/>
    </location>
</feature>
<dbReference type="EMBL" id="BSYO01000021">
    <property type="protein sequence ID" value="GMH20357.1"/>
    <property type="molecule type" value="Genomic_DNA"/>
</dbReference>
<feature type="compositionally biased region" description="Basic and acidic residues" evidence="2">
    <location>
        <begin position="268"/>
        <end position="290"/>
    </location>
</feature>
<evidence type="ECO:0000256" key="1">
    <source>
        <dbReference type="SAM" id="Coils"/>
    </source>
</evidence>
<feature type="domain" description="DUF4378" evidence="3">
    <location>
        <begin position="774"/>
        <end position="947"/>
    </location>
</feature>
<evidence type="ECO:0000259" key="3">
    <source>
        <dbReference type="Pfam" id="PF14309"/>
    </source>
</evidence>
<accession>A0AAD3T1D7</accession>
<proteinExistence type="predicted"/>
<feature type="compositionally biased region" description="Low complexity" evidence="2">
    <location>
        <begin position="10"/>
        <end position="27"/>
    </location>
</feature>
<gene>
    <name evidence="4" type="ORF">Nepgr_022198</name>
</gene>
<dbReference type="Pfam" id="PF14309">
    <property type="entry name" value="DUF4378"/>
    <property type="match status" value="1"/>
</dbReference>
<feature type="region of interest" description="Disordered" evidence="2">
    <location>
        <begin position="238"/>
        <end position="340"/>
    </location>
</feature>
<feature type="region of interest" description="Disordered" evidence="2">
    <location>
        <begin position="633"/>
        <end position="695"/>
    </location>
</feature>
<feature type="compositionally biased region" description="Polar residues" evidence="2">
    <location>
        <begin position="47"/>
        <end position="69"/>
    </location>
</feature>
<feature type="compositionally biased region" description="Polar residues" evidence="2">
    <location>
        <begin position="240"/>
        <end position="254"/>
    </location>
</feature>
<protein>
    <recommendedName>
        <fullName evidence="3">DUF4378 domain-containing protein</fullName>
    </recommendedName>
</protein>
<feature type="compositionally biased region" description="Polar residues" evidence="2">
    <location>
        <begin position="190"/>
        <end position="200"/>
    </location>
</feature>
<feature type="compositionally biased region" description="Basic and acidic residues" evidence="2">
    <location>
        <begin position="319"/>
        <end position="335"/>
    </location>
</feature>
<keyword evidence="1" id="KW-0175">Coiled coil</keyword>
<feature type="coiled-coil region" evidence="1">
    <location>
        <begin position="366"/>
        <end position="393"/>
    </location>
</feature>
<feature type="compositionally biased region" description="Basic and acidic residues" evidence="2">
    <location>
        <begin position="87"/>
        <end position="102"/>
    </location>
</feature>
<feature type="compositionally biased region" description="Basic and acidic residues" evidence="2">
    <location>
        <begin position="201"/>
        <end position="214"/>
    </location>
</feature>
<comment type="caution">
    <text evidence="4">The sequence shown here is derived from an EMBL/GenBank/DDBJ whole genome shotgun (WGS) entry which is preliminary data.</text>
</comment>
<dbReference type="PANTHER" id="PTHR31680">
    <property type="entry name" value="LONGIFOLIA PROTEIN"/>
    <property type="match status" value="1"/>
</dbReference>
<dbReference type="InterPro" id="IPR025486">
    <property type="entry name" value="DUF4378"/>
</dbReference>
<evidence type="ECO:0000313" key="5">
    <source>
        <dbReference type="Proteomes" id="UP001279734"/>
    </source>
</evidence>